<organism evidence="2 3">
    <name type="scientific">Gordoniibacillus kamchatkensis</name>
    <dbReference type="NCBI Taxonomy" id="1590651"/>
    <lineage>
        <taxon>Bacteria</taxon>
        <taxon>Bacillati</taxon>
        <taxon>Bacillota</taxon>
        <taxon>Bacilli</taxon>
        <taxon>Bacillales</taxon>
        <taxon>Paenibacillaceae</taxon>
        <taxon>Gordoniibacillus</taxon>
    </lineage>
</organism>
<reference evidence="2 3" key="1">
    <citation type="submission" date="2014-12" db="EMBL/GenBank/DDBJ databases">
        <title>Draft genome sequence of Paenibacillus kamchatkensis strain B-2647.</title>
        <authorList>
            <person name="Karlyshev A.V."/>
            <person name="Kudryashova E.B."/>
        </authorList>
    </citation>
    <scope>NUCLEOTIDE SEQUENCE [LARGE SCALE GENOMIC DNA]</scope>
    <source>
        <strain evidence="2 3">VKM B-2647</strain>
    </source>
</reference>
<evidence type="ECO:0000256" key="1">
    <source>
        <dbReference type="SAM" id="Coils"/>
    </source>
</evidence>
<accession>A0ABR5AMD4</accession>
<evidence type="ECO:0000313" key="3">
    <source>
        <dbReference type="Proteomes" id="UP000031967"/>
    </source>
</evidence>
<dbReference type="Gene3D" id="1.20.5.110">
    <property type="match status" value="1"/>
</dbReference>
<dbReference type="Proteomes" id="UP000031967">
    <property type="component" value="Unassembled WGS sequence"/>
</dbReference>
<comment type="caution">
    <text evidence="2">The sequence shown here is derived from an EMBL/GenBank/DDBJ whole genome shotgun (WGS) entry which is preliminary data.</text>
</comment>
<dbReference type="EMBL" id="JXAK01000004">
    <property type="protein sequence ID" value="KIL42038.1"/>
    <property type="molecule type" value="Genomic_DNA"/>
</dbReference>
<dbReference type="SUPFAM" id="SSF57997">
    <property type="entry name" value="Tropomyosin"/>
    <property type="match status" value="1"/>
</dbReference>
<sequence length="100" mass="11971">MNEELTQLLRSVIREELVPVHERLDRMDGRLDRVEGRLDRMEGRLDQVESRLDRMESEQQIIKQAVLETNEAVQRLEAIQEQQHRIIEMLSARSIEHELR</sequence>
<keyword evidence="1" id="KW-0175">Coiled coil</keyword>
<feature type="coiled-coil region" evidence="1">
    <location>
        <begin position="24"/>
        <end position="82"/>
    </location>
</feature>
<protein>
    <submittedName>
        <fullName evidence="2">Uncharacterized protein</fullName>
    </submittedName>
</protein>
<proteinExistence type="predicted"/>
<evidence type="ECO:0000313" key="2">
    <source>
        <dbReference type="EMBL" id="KIL42038.1"/>
    </source>
</evidence>
<name>A0ABR5AMD4_9BACL</name>
<gene>
    <name evidence="2" type="ORF">SD70_03845</name>
</gene>
<keyword evidence="3" id="KW-1185">Reference proteome</keyword>